<dbReference type="OrthoDB" id="636140at2"/>
<evidence type="ECO:0000313" key="1">
    <source>
        <dbReference type="EMBL" id="ACU63759.1"/>
    </source>
</evidence>
<reference evidence="1 2" key="2">
    <citation type="journal article" date="2010" name="Stand. Genomic Sci.">
        <title>Complete genome sequence of Chitinophaga pinensis type strain (UQM 2034).</title>
        <authorList>
            <person name="Glavina Del Rio T."/>
            <person name="Abt B."/>
            <person name="Spring S."/>
            <person name="Lapidus A."/>
            <person name="Nolan M."/>
            <person name="Tice H."/>
            <person name="Copeland A."/>
            <person name="Cheng J.F."/>
            <person name="Chen F."/>
            <person name="Bruce D."/>
            <person name="Goodwin L."/>
            <person name="Pitluck S."/>
            <person name="Ivanova N."/>
            <person name="Mavromatis K."/>
            <person name="Mikhailova N."/>
            <person name="Pati A."/>
            <person name="Chen A."/>
            <person name="Palaniappan K."/>
            <person name="Land M."/>
            <person name="Hauser L."/>
            <person name="Chang Y.J."/>
            <person name="Jeffries C.D."/>
            <person name="Chain P."/>
            <person name="Saunders E."/>
            <person name="Detter J.C."/>
            <person name="Brettin T."/>
            <person name="Rohde M."/>
            <person name="Goker M."/>
            <person name="Bristow J."/>
            <person name="Eisen J.A."/>
            <person name="Markowitz V."/>
            <person name="Hugenholtz P."/>
            <person name="Kyrpides N.C."/>
            <person name="Klenk H.P."/>
            <person name="Lucas S."/>
        </authorList>
    </citation>
    <scope>NUCLEOTIDE SEQUENCE [LARGE SCALE GENOMIC DNA]</scope>
    <source>
        <strain evidence="2">ATCC 43595 / DSM 2588 / LMG 13176 / NBRC 15968 / NCIMB 11800 / UQM 2034</strain>
    </source>
</reference>
<protein>
    <submittedName>
        <fullName evidence="1">Uncharacterized protein</fullName>
    </submittedName>
</protein>
<organism evidence="1 2">
    <name type="scientific">Chitinophaga pinensis (strain ATCC 43595 / DSM 2588 / LMG 13176 / NBRC 15968 / NCIMB 11800 / UQM 2034)</name>
    <dbReference type="NCBI Taxonomy" id="485918"/>
    <lineage>
        <taxon>Bacteria</taxon>
        <taxon>Pseudomonadati</taxon>
        <taxon>Bacteroidota</taxon>
        <taxon>Chitinophagia</taxon>
        <taxon>Chitinophagales</taxon>
        <taxon>Chitinophagaceae</taxon>
        <taxon>Chitinophaga</taxon>
    </lineage>
</organism>
<proteinExistence type="predicted"/>
<dbReference type="AlphaFoldDB" id="A0A979GA62"/>
<dbReference type="KEGG" id="cpi:Cpin_6355"/>
<reference evidence="2" key="1">
    <citation type="submission" date="2009-08" db="EMBL/GenBank/DDBJ databases">
        <title>The complete genome of Chitinophaga pinensis DSM 2588.</title>
        <authorList>
            <consortium name="US DOE Joint Genome Institute (JGI-PGF)"/>
            <person name="Lucas S."/>
            <person name="Copeland A."/>
            <person name="Lapidus A."/>
            <person name="Glavina del Rio T."/>
            <person name="Dalin E."/>
            <person name="Tice H."/>
            <person name="Bruce D."/>
            <person name="Goodwin L."/>
            <person name="Pitluck S."/>
            <person name="Kyrpides N."/>
            <person name="Mavromatis K."/>
            <person name="Ivanova N."/>
            <person name="Mikhailova N."/>
            <person name="Sims D."/>
            <person name="Meinche L."/>
            <person name="Brettin T."/>
            <person name="Detter J.C."/>
            <person name="Han C."/>
            <person name="Larimer F."/>
            <person name="Land M."/>
            <person name="Hauser L."/>
            <person name="Markowitz V."/>
            <person name="Cheng J.-F."/>
            <person name="Hugenholtz P."/>
            <person name="Woyke T."/>
            <person name="Wu D."/>
            <person name="Spring S."/>
            <person name="Klenk H.-P."/>
            <person name="Eisen J.A."/>
        </authorList>
    </citation>
    <scope>NUCLEOTIDE SEQUENCE [LARGE SCALE GENOMIC DNA]</scope>
    <source>
        <strain evidence="2">ATCC 43595 / DSM 2588 / LMG 13176 / NBRC 15968 / NCIMB 11800 / UQM 2034</strain>
    </source>
</reference>
<dbReference type="RefSeq" id="WP_012793923.1">
    <property type="nucleotide sequence ID" value="NC_013132.1"/>
</dbReference>
<sequence length="350" mass="41986">MRLWKEIYRDADTTAIKETFYNEEGQIIAIAEKIKSEENDGGTLQVYDYSEQHLRIARYQHGTSTYDAFLLKGRQLLGTGNWHKLDEAWHIREEKYEKGMLIYEQSHSVRHNIKTSASYEYRDGLKVAEKSVSEEGTVLRSVFTYQYGVLESKTTFRDEQFAEQVIYLYGESKLLTEEQIVHKYKDAQYLAQQRKYFYYDDKKLLKTEYYGRYDGRMILYKVDENIWDGNVVTELGSFTSNADFITGYYDMEALYAMLRETHMEYEIAHFDKQYMDRLGMDIQTKTVKTYDHMNKEMAVAYWHVEFNEVLSKMVYRNEYNEQSQLEFVISYVDNEGRLEERDIRKYYYYA</sequence>
<dbReference type="EMBL" id="CP001699">
    <property type="protein sequence ID" value="ACU63759.1"/>
    <property type="molecule type" value="Genomic_DNA"/>
</dbReference>
<name>A0A979GA62_CHIPD</name>
<evidence type="ECO:0000313" key="2">
    <source>
        <dbReference type="Proteomes" id="UP000002215"/>
    </source>
</evidence>
<dbReference type="Proteomes" id="UP000002215">
    <property type="component" value="Chromosome"/>
</dbReference>
<gene>
    <name evidence="1" type="ordered locus">Cpin_6355</name>
</gene>
<accession>A0A979GA62</accession>